<evidence type="ECO:0000313" key="1">
    <source>
        <dbReference type="EMBL" id="QPB44321.1"/>
    </source>
</evidence>
<proteinExistence type="predicted"/>
<evidence type="ECO:0000313" key="2">
    <source>
        <dbReference type="Proteomes" id="UP001162098"/>
    </source>
</evidence>
<organism evidence="1 2">
    <name type="scientific">Medusavirus stheno T3</name>
    <dbReference type="NCBI Taxonomy" id="3069717"/>
    <lineage>
        <taxon>Viruses</taxon>
        <taxon>Varidnaviria</taxon>
        <taxon>Bamfordvirae</taxon>
        <taxon>Nucleocytoviricota</taxon>
        <taxon>Megaviricetes</taxon>
        <taxon>Mamonoviridae</taxon>
        <taxon>Medusavirus</taxon>
        <taxon>Medusavirus sthenus</taxon>
    </lineage>
</organism>
<reference evidence="1 2" key="1">
    <citation type="submission" date="2020-09" db="EMBL/GenBank/DDBJ databases">
        <authorList>
            <person name="Zhang R."/>
            <person name="Garcia K."/>
            <person name="Ogata H."/>
        </authorList>
    </citation>
    <scope>NUCLEOTIDE SEQUENCE [LARGE SCALE GENOMIC DNA]</scope>
    <source>
        <strain evidence="2">stheno</strain>
    </source>
</reference>
<sequence>MGFPTNEMQELERQLLLRLPTTPCDLAEIKQGLRARGLAHDLREIEAIHDSSDLDDVKLAWRIIEEFRSSGSAEAKFPCAQPSVRKFVYIMADALGYYHRHVSRDDAPEGWPMWRGGDFTPGCMVCQARAYEYRKPVGVELSTTPLPLYGRSQRHHMWATMRNKAALAEDTNCPV</sequence>
<dbReference type="EMBL" id="MW018138">
    <property type="protein sequence ID" value="QPB44321.1"/>
    <property type="molecule type" value="Genomic_DNA"/>
</dbReference>
<dbReference type="Proteomes" id="UP001162098">
    <property type="component" value="Segment"/>
</dbReference>
<keyword evidence="2" id="KW-1185">Reference proteome</keyword>
<name>A0A7S7YEI7_9VIRU</name>
<protein>
    <submittedName>
        <fullName evidence="1">Uncharacterized protein</fullName>
    </submittedName>
</protein>
<dbReference type="KEGG" id="vg:80543517"/>
<accession>A0A7S7YEI7</accession>